<evidence type="ECO:0000313" key="2">
    <source>
        <dbReference type="Proteomes" id="UP000245212"/>
    </source>
</evidence>
<gene>
    <name evidence="1" type="ORF">DD235_11250</name>
</gene>
<comment type="caution">
    <text evidence="1">The sequence shown here is derived from an EMBL/GenBank/DDBJ whole genome shotgun (WGS) entry which is preliminary data.</text>
</comment>
<dbReference type="AlphaFoldDB" id="A0A2V1K1J4"/>
<sequence>MKAEIIIRPIDQVWQDPQSFCMTEFIRDELFYYFKCWDYQSMLDGKVQDAGFLGCFTIENMLAIRHTRFTKQTTYPVETEHDCKCYYYEITHSPWLRDTLANRTQHDPDWADANQQHSYRHFVLENAKYWVEVIGSNLVFEKRKKDRQRMQLWKHF</sequence>
<dbReference type="Proteomes" id="UP000245212">
    <property type="component" value="Unassembled WGS sequence"/>
</dbReference>
<keyword evidence="2" id="KW-1185">Reference proteome</keyword>
<reference evidence="2" key="1">
    <citation type="submission" date="2018-05" db="EMBL/GenBank/DDBJ databases">
        <authorList>
            <person name="Li Y."/>
        </authorList>
    </citation>
    <scope>NUCLEOTIDE SEQUENCE [LARGE SCALE GENOMIC DNA]</scope>
    <source>
        <strain evidence="2">3d-2-2</strain>
    </source>
</reference>
<dbReference type="EMBL" id="QETA01000004">
    <property type="protein sequence ID" value="PWF22646.1"/>
    <property type="molecule type" value="Genomic_DNA"/>
</dbReference>
<proteinExistence type="predicted"/>
<dbReference type="RefSeq" id="WP_109062171.1">
    <property type="nucleotide sequence ID" value="NZ_QETA01000004.1"/>
</dbReference>
<accession>A0A2V1K1J4</accession>
<organism evidence="1 2">
    <name type="scientific">Corticimicrobacter populi</name>
    <dbReference type="NCBI Taxonomy" id="2175229"/>
    <lineage>
        <taxon>Bacteria</taxon>
        <taxon>Pseudomonadati</taxon>
        <taxon>Pseudomonadota</taxon>
        <taxon>Betaproteobacteria</taxon>
        <taxon>Burkholderiales</taxon>
        <taxon>Alcaligenaceae</taxon>
        <taxon>Corticimicrobacter</taxon>
    </lineage>
</organism>
<evidence type="ECO:0000313" key="1">
    <source>
        <dbReference type="EMBL" id="PWF22646.1"/>
    </source>
</evidence>
<name>A0A2V1K1J4_9BURK</name>
<protein>
    <submittedName>
        <fullName evidence="1">Uncharacterized protein</fullName>
    </submittedName>
</protein>